<dbReference type="PANTHER" id="PTHR33293">
    <property type="entry name" value="INSERTION ELEMENT IS1 1 PROTEIN INSB-RELATED"/>
    <property type="match status" value="1"/>
</dbReference>
<evidence type="ECO:0000313" key="5">
    <source>
        <dbReference type="EMBL" id="ACR70899.1"/>
    </source>
</evidence>
<evidence type="ECO:0000256" key="2">
    <source>
        <dbReference type="ARBA" id="ARBA00008841"/>
    </source>
</evidence>
<dbReference type="GO" id="GO:0006313">
    <property type="term" value="P:DNA transposition"/>
    <property type="evidence" value="ECO:0007669"/>
    <property type="project" value="InterPro"/>
</dbReference>
<keyword evidence="3" id="KW-0815">Transposition</keyword>
<dbReference type="EMBL" id="CP001600">
    <property type="protein sequence ID" value="ACR70899.1"/>
    <property type="molecule type" value="Genomic_DNA"/>
</dbReference>
<accession>C5BB57</accession>
<dbReference type="InterPro" id="IPR051354">
    <property type="entry name" value="Transposase_27_IS1"/>
</dbReference>
<dbReference type="GO" id="GO:0004803">
    <property type="term" value="F:transposase activity"/>
    <property type="evidence" value="ECO:0007669"/>
    <property type="project" value="InterPro"/>
</dbReference>
<evidence type="ECO:0000256" key="1">
    <source>
        <dbReference type="ARBA" id="ARBA00004091"/>
    </source>
</evidence>
<dbReference type="InterPro" id="IPR005063">
    <property type="entry name" value="Transposase_27"/>
</dbReference>
<comment type="function">
    <text evidence="1">Absolutely required for transposition of IS1.</text>
</comment>
<proteinExistence type="inferred from homology"/>
<evidence type="ECO:0000256" key="3">
    <source>
        <dbReference type="ARBA" id="ARBA00022578"/>
    </source>
</evidence>
<name>C5BB57_EDWI9</name>
<reference evidence="6" key="1">
    <citation type="submission" date="2009-03" db="EMBL/GenBank/DDBJ databases">
        <title>Complete genome sequence of Edwardsiella ictaluri 93-146.</title>
        <authorList>
            <person name="Williams M.L."/>
            <person name="Gillaspy A.F."/>
            <person name="Dyer D.W."/>
            <person name="Thune R.L."/>
            <person name="Waldbieser G.C."/>
            <person name="Schuster S.C."/>
            <person name="Gipson J."/>
            <person name="Zaitshik J."/>
            <person name="Landry C."/>
            <person name="Lawrence M.L."/>
        </authorList>
    </citation>
    <scope>NUCLEOTIDE SEQUENCE [LARGE SCALE GENOMIC DNA]</scope>
    <source>
        <strain evidence="6">93-146</strain>
    </source>
</reference>
<dbReference type="AlphaFoldDB" id="C5BB57"/>
<dbReference type="Pfam" id="PF03400">
    <property type="entry name" value="DDE_Tnp_IS1"/>
    <property type="match status" value="1"/>
</dbReference>
<evidence type="ECO:0000256" key="4">
    <source>
        <dbReference type="ARBA" id="ARBA00023172"/>
    </source>
</evidence>
<evidence type="ECO:0000313" key="6">
    <source>
        <dbReference type="Proteomes" id="UP000001485"/>
    </source>
</evidence>
<dbReference type="GO" id="GO:0003677">
    <property type="term" value="F:DNA binding"/>
    <property type="evidence" value="ECO:0007669"/>
    <property type="project" value="InterPro"/>
</dbReference>
<protein>
    <submittedName>
        <fullName evidence="5">IS1 transposase</fullName>
    </submittedName>
</protein>
<keyword evidence="4" id="KW-0233">DNA recombination</keyword>
<comment type="similarity">
    <text evidence="2">Belongs to the transposase 27 family.</text>
</comment>
<organism evidence="5 6">
    <name type="scientific">Edwardsiella ictaluri (strain 93-146)</name>
    <dbReference type="NCBI Taxonomy" id="634503"/>
    <lineage>
        <taxon>Bacteria</taxon>
        <taxon>Pseudomonadati</taxon>
        <taxon>Pseudomonadota</taxon>
        <taxon>Gammaproteobacteria</taxon>
        <taxon>Enterobacterales</taxon>
        <taxon>Hafniaceae</taxon>
        <taxon>Edwardsiella</taxon>
    </lineage>
</organism>
<gene>
    <name evidence="5" type="ordered locus">NT01EI_3774</name>
</gene>
<dbReference type="PANTHER" id="PTHR33293:SF1">
    <property type="entry name" value="INSERTION ELEMENT IS1 1 PROTEIN INSB-RELATED"/>
    <property type="match status" value="1"/>
</dbReference>
<dbReference type="KEGG" id="eic:NT01EI_3774"/>
<dbReference type="Proteomes" id="UP000001485">
    <property type="component" value="Chromosome"/>
</dbReference>
<dbReference type="HOGENOM" id="CLU_076276_2_2_6"/>
<reference evidence="5 6" key="2">
    <citation type="journal article" date="2012" name="J. Bacteriol.">
        <title>Genome Sequence of Edwardsiella ictaluri 93-146, a Strain Associated with a Natural Channel Catfish Outbreak of Enteric Septicemia of Catfish.</title>
        <authorList>
            <person name="Williams M.L."/>
            <person name="Gillaspy A.F."/>
            <person name="Dyer D.W."/>
            <person name="Thune R.L."/>
            <person name="Waldbieser G.C."/>
            <person name="Schuster S.C."/>
            <person name="Gipson J."/>
            <person name="Zaitshik J."/>
            <person name="Landry C."/>
            <person name="Banes M.M."/>
            <person name="Lawrence M.L."/>
        </authorList>
    </citation>
    <scope>NUCLEOTIDE SEQUENCE [LARGE SCALE GENOMIC DNA]</scope>
    <source>
        <strain evidence="5 6">93-146</strain>
    </source>
</reference>
<sequence length="131" mass="15133">MGSKARQHWLWYAYNTKTGGVLAYTFGPKTDESCRELLVLITPFNIGMITSDNRSSDGREVPKDKHLTGKILTQRIVRNNLTLRTHIKRLARKTICFSRSVRSTKKSSELLSKNTCSTDWMHHQKIYSYIV</sequence>